<protein>
    <submittedName>
        <fullName evidence="2">Uncharacterized protein</fullName>
    </submittedName>
</protein>
<proteinExistence type="predicted"/>
<evidence type="ECO:0000313" key="2">
    <source>
        <dbReference type="EMBL" id="SHN79388.1"/>
    </source>
</evidence>
<accession>A0A1M7U8Y7</accession>
<keyword evidence="3" id="KW-1185">Reference proteome</keyword>
<keyword evidence="1" id="KW-0812">Transmembrane</keyword>
<dbReference type="EMBL" id="LT670849">
    <property type="protein sequence ID" value="SHN79388.1"/>
    <property type="molecule type" value="Genomic_DNA"/>
</dbReference>
<name>A0A1M7U8Y7_9BRAD</name>
<dbReference type="RefSeq" id="WP_156898582.1">
    <property type="nucleotide sequence ID" value="NZ_LT670849.1"/>
</dbReference>
<gene>
    <name evidence="2" type="ORF">SAMN05444170_4009</name>
</gene>
<dbReference type="Proteomes" id="UP000184096">
    <property type="component" value="Chromosome I"/>
</dbReference>
<sequence length="53" mass="5855">MLIVRPENGGVGALHFLVEHFSFLGFDGQYWMLIVLAIAAGFVLVALGTHRRN</sequence>
<dbReference type="AlphaFoldDB" id="A0A1M7U8Y7"/>
<reference evidence="3" key="1">
    <citation type="submission" date="2016-11" db="EMBL/GenBank/DDBJ databases">
        <authorList>
            <person name="Varghese N."/>
            <person name="Submissions S."/>
        </authorList>
    </citation>
    <scope>NUCLEOTIDE SEQUENCE [LARGE SCALE GENOMIC DNA]</scope>
    <source>
        <strain evidence="3">GAS401</strain>
    </source>
</reference>
<keyword evidence="1" id="KW-1133">Transmembrane helix</keyword>
<feature type="transmembrane region" description="Helical" evidence="1">
    <location>
        <begin position="30"/>
        <end position="49"/>
    </location>
</feature>
<keyword evidence="1" id="KW-0472">Membrane</keyword>
<evidence type="ECO:0000313" key="3">
    <source>
        <dbReference type="Proteomes" id="UP000184096"/>
    </source>
</evidence>
<evidence type="ECO:0000256" key="1">
    <source>
        <dbReference type="SAM" id="Phobius"/>
    </source>
</evidence>
<dbReference type="OrthoDB" id="9807745at2"/>
<organism evidence="2 3">
    <name type="scientific">Bradyrhizobium erythrophlei</name>
    <dbReference type="NCBI Taxonomy" id="1437360"/>
    <lineage>
        <taxon>Bacteria</taxon>
        <taxon>Pseudomonadati</taxon>
        <taxon>Pseudomonadota</taxon>
        <taxon>Alphaproteobacteria</taxon>
        <taxon>Hyphomicrobiales</taxon>
        <taxon>Nitrobacteraceae</taxon>
        <taxon>Bradyrhizobium</taxon>
    </lineage>
</organism>